<keyword evidence="2" id="KW-0131">Cell cycle</keyword>
<evidence type="ECO:0000313" key="3">
    <source>
        <dbReference type="Proteomes" id="UP000247465"/>
    </source>
</evidence>
<keyword evidence="1" id="KW-0472">Membrane</keyword>
<evidence type="ECO:0000256" key="1">
    <source>
        <dbReference type="SAM" id="Phobius"/>
    </source>
</evidence>
<dbReference type="KEGG" id="mtar:DF168_01405"/>
<organism evidence="2 3">
    <name type="scientific">Candidatus Moanibacter tarae</name>
    <dbReference type="NCBI Taxonomy" id="2200854"/>
    <lineage>
        <taxon>Bacteria</taxon>
        <taxon>Pseudomonadati</taxon>
        <taxon>Verrucomicrobiota</taxon>
        <taxon>Opitutia</taxon>
        <taxon>Puniceicoccales</taxon>
        <taxon>Puniceicoccales incertae sedis</taxon>
        <taxon>Candidatus Moanibacter</taxon>
    </lineage>
</organism>
<sequence>MDKGTKQVLDREETSLFLYRTLILVVLTLMVAIGCGLIVVWQRRQISESALRSAEYERQLEVLKIRIQDLNAETASMHQPERLRKLNEKFGLKLAWPVEEQTFYILHEKEVIDPIRKTGRKTGDVSFGVALVELGARKEIGK</sequence>
<keyword evidence="1" id="KW-1133">Transmembrane helix</keyword>
<keyword evidence="2" id="KW-0132">Cell division</keyword>
<dbReference type="GO" id="GO:0051301">
    <property type="term" value="P:cell division"/>
    <property type="evidence" value="ECO:0007669"/>
    <property type="project" value="UniProtKB-KW"/>
</dbReference>
<evidence type="ECO:0000313" key="2">
    <source>
        <dbReference type="EMBL" id="AWT60203.1"/>
    </source>
</evidence>
<keyword evidence="1" id="KW-0812">Transmembrane</keyword>
<proteinExistence type="predicted"/>
<dbReference type="PROSITE" id="PS51257">
    <property type="entry name" value="PROKAR_LIPOPROTEIN"/>
    <property type="match status" value="1"/>
</dbReference>
<protein>
    <submittedName>
        <fullName evidence="2">Cell division protein FtsL</fullName>
    </submittedName>
</protein>
<dbReference type="AlphaFoldDB" id="A0A2Z4ADA5"/>
<gene>
    <name evidence="2" type="primary">ftsL</name>
    <name evidence="2" type="ORF">DF168_01405</name>
</gene>
<feature type="transmembrane region" description="Helical" evidence="1">
    <location>
        <begin position="17"/>
        <end position="41"/>
    </location>
</feature>
<reference evidence="2 3" key="1">
    <citation type="submission" date="2018-06" db="EMBL/GenBank/DDBJ databases">
        <title>Draft Genome Sequence of a Novel Marine Bacterium Related to the Verrucomicrobia.</title>
        <authorList>
            <person name="Vosseberg J."/>
            <person name="Martijn J."/>
            <person name="Ettema T.J.G."/>
        </authorList>
    </citation>
    <scope>NUCLEOTIDE SEQUENCE [LARGE SCALE GENOMIC DNA]</scope>
    <source>
        <strain evidence="2">TARA_B100001123</strain>
    </source>
</reference>
<dbReference type="EMBL" id="CP029803">
    <property type="protein sequence ID" value="AWT60203.1"/>
    <property type="molecule type" value="Genomic_DNA"/>
</dbReference>
<accession>A0A2Z4ADA5</accession>
<name>A0A2Z4ADA5_9BACT</name>
<dbReference type="Proteomes" id="UP000247465">
    <property type="component" value="Chromosome"/>
</dbReference>